<dbReference type="OrthoDB" id="2352823at2"/>
<dbReference type="CDD" id="cd04301">
    <property type="entry name" value="NAT_SF"/>
    <property type="match status" value="1"/>
</dbReference>
<dbReference type="SUPFAM" id="SSF55729">
    <property type="entry name" value="Acyl-CoA N-acyltransferases (Nat)"/>
    <property type="match status" value="1"/>
</dbReference>
<evidence type="ECO:0000313" key="5">
    <source>
        <dbReference type="Proteomes" id="UP000295164"/>
    </source>
</evidence>
<dbReference type="Pfam" id="PF00583">
    <property type="entry name" value="Acetyltransf_1"/>
    <property type="match status" value="1"/>
</dbReference>
<dbReference type="AlphaFoldDB" id="A0A4V2WN60"/>
<dbReference type="GO" id="GO:0016747">
    <property type="term" value="F:acyltransferase activity, transferring groups other than amino-acyl groups"/>
    <property type="evidence" value="ECO:0007669"/>
    <property type="project" value="InterPro"/>
</dbReference>
<gene>
    <name evidence="4" type="ORF">E0486_04720</name>
</gene>
<dbReference type="InterPro" id="IPR000182">
    <property type="entry name" value="GNAT_dom"/>
</dbReference>
<sequence length="226" mass="25595">MMPFRSPSLVTGPNRCALPSDCRPKRCCRCPIWSCPKSSPSIGSRPARRSSSTNGLPVLTLAMISSGLNTVLIRSIFLNPQIKQMDLRLLQTGTEDYEQMKRLRLEVLLRPIGVPETYINPEREQKEWLLGAFEENRLFACCVLTPVDERRIQLRQMAVDTGLQGKGVGAQLVAFAEEVARQRGFSELFMHARDAVLGFYEKCGYTVRGEQFFEVGIPHHIMHRDL</sequence>
<name>A0A4V2WN60_9BACT</name>
<proteinExistence type="predicted"/>
<evidence type="ECO:0000256" key="2">
    <source>
        <dbReference type="ARBA" id="ARBA00023315"/>
    </source>
</evidence>
<dbReference type="PANTHER" id="PTHR43877:SF1">
    <property type="entry name" value="ACETYLTRANSFERASE"/>
    <property type="match status" value="1"/>
</dbReference>
<keyword evidence="5" id="KW-1185">Reference proteome</keyword>
<protein>
    <submittedName>
        <fullName evidence="4">GNAT family N-acetyltransferase</fullName>
    </submittedName>
</protein>
<reference evidence="4 5" key="1">
    <citation type="submission" date="2019-03" db="EMBL/GenBank/DDBJ databases">
        <authorList>
            <person name="Kim M.K.M."/>
        </authorList>
    </citation>
    <scope>NUCLEOTIDE SEQUENCE [LARGE SCALE GENOMIC DNA]</scope>
    <source>
        <strain evidence="4 5">17J68-15</strain>
    </source>
</reference>
<organism evidence="4 5">
    <name type="scientific">Flaviaesturariibacter aridisoli</name>
    <dbReference type="NCBI Taxonomy" id="2545761"/>
    <lineage>
        <taxon>Bacteria</taxon>
        <taxon>Pseudomonadati</taxon>
        <taxon>Bacteroidota</taxon>
        <taxon>Chitinophagia</taxon>
        <taxon>Chitinophagales</taxon>
        <taxon>Chitinophagaceae</taxon>
        <taxon>Flaviaestuariibacter</taxon>
    </lineage>
</organism>
<dbReference type="EMBL" id="SKFH01000004">
    <property type="protein sequence ID" value="TCZ74002.1"/>
    <property type="molecule type" value="Genomic_DNA"/>
</dbReference>
<keyword evidence="2" id="KW-0012">Acyltransferase</keyword>
<dbReference type="InterPro" id="IPR016181">
    <property type="entry name" value="Acyl_CoA_acyltransferase"/>
</dbReference>
<comment type="caution">
    <text evidence="4">The sequence shown here is derived from an EMBL/GenBank/DDBJ whole genome shotgun (WGS) entry which is preliminary data.</text>
</comment>
<dbReference type="PANTHER" id="PTHR43877">
    <property type="entry name" value="AMINOALKYLPHOSPHONATE N-ACETYLTRANSFERASE-RELATED-RELATED"/>
    <property type="match status" value="1"/>
</dbReference>
<evidence type="ECO:0000259" key="3">
    <source>
        <dbReference type="PROSITE" id="PS51186"/>
    </source>
</evidence>
<feature type="domain" description="N-acetyltransferase" evidence="3">
    <location>
        <begin position="85"/>
        <end position="226"/>
    </location>
</feature>
<dbReference type="Gene3D" id="3.40.630.30">
    <property type="match status" value="1"/>
</dbReference>
<evidence type="ECO:0000256" key="1">
    <source>
        <dbReference type="ARBA" id="ARBA00022679"/>
    </source>
</evidence>
<keyword evidence="1 4" id="KW-0808">Transferase</keyword>
<dbReference type="InterPro" id="IPR050832">
    <property type="entry name" value="Bact_Acetyltransf"/>
</dbReference>
<accession>A0A4V2WN60</accession>
<dbReference type="Proteomes" id="UP000295164">
    <property type="component" value="Unassembled WGS sequence"/>
</dbReference>
<dbReference type="PROSITE" id="PS51186">
    <property type="entry name" value="GNAT"/>
    <property type="match status" value="1"/>
</dbReference>
<evidence type="ECO:0000313" key="4">
    <source>
        <dbReference type="EMBL" id="TCZ74002.1"/>
    </source>
</evidence>